<feature type="transmembrane region" description="Helical" evidence="1">
    <location>
        <begin position="39"/>
        <end position="58"/>
    </location>
</feature>
<accession>A0A0E9WW75</accession>
<sequence length="69" mass="7841">MVITGLITCFIVKCYYAAAISDSAFITSQNAFTSKPSHVLILLLLIFCFFTFFSVKCCRFSNMQHKCKK</sequence>
<proteinExistence type="predicted"/>
<organism evidence="2">
    <name type="scientific">Anguilla anguilla</name>
    <name type="common">European freshwater eel</name>
    <name type="synonym">Muraena anguilla</name>
    <dbReference type="NCBI Taxonomy" id="7936"/>
    <lineage>
        <taxon>Eukaryota</taxon>
        <taxon>Metazoa</taxon>
        <taxon>Chordata</taxon>
        <taxon>Craniata</taxon>
        <taxon>Vertebrata</taxon>
        <taxon>Euteleostomi</taxon>
        <taxon>Actinopterygii</taxon>
        <taxon>Neopterygii</taxon>
        <taxon>Teleostei</taxon>
        <taxon>Anguilliformes</taxon>
        <taxon>Anguillidae</taxon>
        <taxon>Anguilla</taxon>
    </lineage>
</organism>
<protein>
    <submittedName>
        <fullName evidence="2">Uncharacterized protein</fullName>
    </submittedName>
</protein>
<keyword evidence="1" id="KW-1133">Transmembrane helix</keyword>
<dbReference type="AlphaFoldDB" id="A0A0E9WW75"/>
<reference evidence="2" key="2">
    <citation type="journal article" date="2015" name="Fish Shellfish Immunol.">
        <title>Early steps in the European eel (Anguilla anguilla)-Vibrio vulnificus interaction in the gills: Role of the RtxA13 toxin.</title>
        <authorList>
            <person name="Callol A."/>
            <person name="Pajuelo D."/>
            <person name="Ebbesson L."/>
            <person name="Teles M."/>
            <person name="MacKenzie S."/>
            <person name="Amaro C."/>
        </authorList>
    </citation>
    <scope>NUCLEOTIDE SEQUENCE</scope>
</reference>
<evidence type="ECO:0000256" key="1">
    <source>
        <dbReference type="SAM" id="Phobius"/>
    </source>
</evidence>
<name>A0A0E9WW75_ANGAN</name>
<keyword evidence="1" id="KW-0472">Membrane</keyword>
<evidence type="ECO:0000313" key="2">
    <source>
        <dbReference type="EMBL" id="JAH94712.1"/>
    </source>
</evidence>
<keyword evidence="1" id="KW-0812">Transmembrane</keyword>
<dbReference type="EMBL" id="GBXM01013865">
    <property type="protein sequence ID" value="JAH94712.1"/>
    <property type="molecule type" value="Transcribed_RNA"/>
</dbReference>
<reference evidence="2" key="1">
    <citation type="submission" date="2014-11" db="EMBL/GenBank/DDBJ databases">
        <authorList>
            <person name="Amaro Gonzalez C."/>
        </authorList>
    </citation>
    <scope>NUCLEOTIDE SEQUENCE</scope>
</reference>